<dbReference type="RefSeq" id="XP_031422964.1">
    <property type="nucleotide sequence ID" value="XM_031567104.2"/>
</dbReference>
<evidence type="ECO:0000313" key="2">
    <source>
        <dbReference type="Proteomes" id="UP000515152"/>
    </source>
</evidence>
<dbReference type="OrthoDB" id="10005811at2759"/>
<feature type="compositionally biased region" description="Basic residues" evidence="1">
    <location>
        <begin position="437"/>
        <end position="447"/>
    </location>
</feature>
<accession>A0A6P8FC04</accession>
<evidence type="ECO:0000313" key="3">
    <source>
        <dbReference type="RefSeq" id="XP_031422964.1"/>
    </source>
</evidence>
<sequence length="514" mass="57688">MATVKQDNLEMEELLKRFKKRDLAQTYFFKMSCRVFGTPTSRDRVIIAPRMHVVSNAQRCPVVDLPTPNIRKASHTVTMSVNSVPPVQRFTNFPAEKTIPDQDWVRERKAFRHMLNGIGNLSQWTNNKPIVTELELKLAERERRPNRGYPPVGSNLPLSSAPKHLAPISCETPVLHMRALRAPEKVEEVMRSRRRHEMCNQLDITGTGKKSRRAMRTAFEKAGIRVSEERLDDLVASLSGEGEFVTVAALAAAIRDCTEECSGVEEGSDAQDPLHSARILLQERVERDRLQLYQQQRRKGRVQDEEVLVLLQTLPTGNLSQDAHSYPSSLAGDAGVTIDRYRRQGVGEYLDSLDQCQRQGINISHTSMRKVLLHPGDLHLQGPGRGKGIRQAGASPLPGCGGRLRGGVTKASTSPSREEEKEEEDEEGVEEEEPPKKVQRERRKACTRRADPNAFWPGHENHVRLYLPQVGIPPERALFQPVAHKPEPSPGAWPVNERGYSTSGDIDGQKAYTL</sequence>
<protein>
    <submittedName>
        <fullName evidence="3">EF-hand calcium-binding domain-containing protein 12</fullName>
    </submittedName>
</protein>
<dbReference type="GeneID" id="116220449"/>
<feature type="region of interest" description="Disordered" evidence="1">
    <location>
        <begin position="484"/>
        <end position="514"/>
    </location>
</feature>
<dbReference type="KEGG" id="char:116220449"/>
<dbReference type="Proteomes" id="UP000515152">
    <property type="component" value="Chromosome 5"/>
</dbReference>
<name>A0A6P8FC04_CLUHA</name>
<reference evidence="3" key="1">
    <citation type="submission" date="2025-08" db="UniProtKB">
        <authorList>
            <consortium name="RefSeq"/>
        </authorList>
    </citation>
    <scope>IDENTIFICATION</scope>
</reference>
<dbReference type="AlphaFoldDB" id="A0A6P8FC04"/>
<feature type="compositionally biased region" description="Acidic residues" evidence="1">
    <location>
        <begin position="420"/>
        <end position="433"/>
    </location>
</feature>
<organism evidence="2 3">
    <name type="scientific">Clupea harengus</name>
    <name type="common">Atlantic herring</name>
    <dbReference type="NCBI Taxonomy" id="7950"/>
    <lineage>
        <taxon>Eukaryota</taxon>
        <taxon>Metazoa</taxon>
        <taxon>Chordata</taxon>
        <taxon>Craniata</taxon>
        <taxon>Vertebrata</taxon>
        <taxon>Euteleostomi</taxon>
        <taxon>Actinopterygii</taxon>
        <taxon>Neopterygii</taxon>
        <taxon>Teleostei</taxon>
        <taxon>Clupei</taxon>
        <taxon>Clupeiformes</taxon>
        <taxon>Clupeoidei</taxon>
        <taxon>Clupeidae</taxon>
        <taxon>Clupea</taxon>
    </lineage>
</organism>
<dbReference type="PANTHER" id="PTHR47225:SF1">
    <property type="entry name" value="EF-HAND CALCIUM-BINDING DOMAIN-CONTAINING PROTEIN 12"/>
    <property type="match status" value="1"/>
</dbReference>
<dbReference type="PANTHER" id="PTHR47225">
    <property type="entry name" value="EF-HAND CALCIUM-BINDING DOMAIN-CONTAINING PROTEIN 12"/>
    <property type="match status" value="1"/>
</dbReference>
<proteinExistence type="predicted"/>
<keyword evidence="2" id="KW-1185">Reference proteome</keyword>
<dbReference type="InterPro" id="IPR042847">
    <property type="entry name" value="EFC12"/>
</dbReference>
<gene>
    <name evidence="3" type="primary">si:dkey-197j19.5</name>
</gene>
<feature type="region of interest" description="Disordered" evidence="1">
    <location>
        <begin position="376"/>
        <end position="447"/>
    </location>
</feature>
<evidence type="ECO:0000256" key="1">
    <source>
        <dbReference type="SAM" id="MobiDB-lite"/>
    </source>
</evidence>